<dbReference type="InterPro" id="IPR019734">
    <property type="entry name" value="TPR_rpt"/>
</dbReference>
<name>A0A160MCX4_9BACI</name>
<evidence type="ECO:0000256" key="1">
    <source>
        <dbReference type="PROSITE-ProRule" id="PRU00339"/>
    </source>
</evidence>
<protein>
    <recommendedName>
        <fullName evidence="2">Tetratrico peptide repeat group 5 domain-containing protein</fullName>
    </recommendedName>
</protein>
<feature type="domain" description="Tetratrico peptide repeat group 5" evidence="2">
    <location>
        <begin position="36"/>
        <end position="156"/>
    </location>
</feature>
<accession>A0A160MCX4</accession>
<dbReference type="SUPFAM" id="SSF48452">
    <property type="entry name" value="TPR-like"/>
    <property type="match status" value="1"/>
</dbReference>
<keyword evidence="1" id="KW-0802">TPR repeat</keyword>
<dbReference type="STRING" id="1196031.A361_17230"/>
<dbReference type="SMART" id="SM00028">
    <property type="entry name" value="TPR"/>
    <property type="match status" value="2"/>
</dbReference>
<dbReference type="InterPro" id="IPR041656">
    <property type="entry name" value="TPR_5"/>
</dbReference>
<dbReference type="RefSeq" id="WP_019382672.1">
    <property type="nucleotide sequence ID" value="NZ_CP015506.1"/>
</dbReference>
<evidence type="ECO:0000313" key="4">
    <source>
        <dbReference type="Proteomes" id="UP000077856"/>
    </source>
</evidence>
<sequence length="163" mass="18414">MSTDLEKAIVLRNLGKYKDSSLLLVKLAEEYPLNPVIHYHCAWSFDVLGEESKAVSHYEKAIELGLPESDLPGAILGLGSTYRTLGEYEKSKMVFEKGISQFPANRAIQVFYSMTLHNLGQHSEAMEMLLKCVAETSDDPEVLQYKKAITFYADKLDEIFDKD</sequence>
<dbReference type="Pfam" id="PF12688">
    <property type="entry name" value="TPR_5"/>
    <property type="match status" value="1"/>
</dbReference>
<evidence type="ECO:0000259" key="2">
    <source>
        <dbReference type="Pfam" id="PF12688"/>
    </source>
</evidence>
<dbReference type="Proteomes" id="UP000077856">
    <property type="component" value="Chromosome"/>
</dbReference>
<dbReference type="Gene3D" id="1.25.40.10">
    <property type="entry name" value="Tetratricopeptide repeat domain"/>
    <property type="match status" value="1"/>
</dbReference>
<proteinExistence type="predicted"/>
<organism evidence="3 4">
    <name type="scientific">Cytobacillus oceanisediminis 2691</name>
    <dbReference type="NCBI Taxonomy" id="1196031"/>
    <lineage>
        <taxon>Bacteria</taxon>
        <taxon>Bacillati</taxon>
        <taxon>Bacillota</taxon>
        <taxon>Bacilli</taxon>
        <taxon>Bacillales</taxon>
        <taxon>Bacillaceae</taxon>
        <taxon>Cytobacillus</taxon>
    </lineage>
</organism>
<dbReference type="EMBL" id="CP015506">
    <property type="protein sequence ID" value="AND40820.1"/>
    <property type="molecule type" value="Genomic_DNA"/>
</dbReference>
<reference evidence="3 4" key="1">
    <citation type="submission" date="2016-04" db="EMBL/GenBank/DDBJ databases">
        <title>Complete genome sequence of Bacillus oceanisediminis strain 2691.</title>
        <authorList>
            <person name="Jeong H."/>
            <person name="Kim H.J."/>
            <person name="Lee D.-W."/>
        </authorList>
    </citation>
    <scope>NUCLEOTIDE SEQUENCE [LARGE SCALE GENOMIC DNA]</scope>
    <source>
        <strain evidence="3 4">2691</strain>
    </source>
</reference>
<dbReference type="eggNOG" id="COG0457">
    <property type="taxonomic scope" value="Bacteria"/>
</dbReference>
<feature type="repeat" description="TPR" evidence="1">
    <location>
        <begin position="72"/>
        <end position="105"/>
    </location>
</feature>
<dbReference type="KEGG" id="bon:A361_17230"/>
<dbReference type="InterPro" id="IPR011990">
    <property type="entry name" value="TPR-like_helical_dom_sf"/>
</dbReference>
<dbReference type="PROSITE" id="PS50005">
    <property type="entry name" value="TPR"/>
    <property type="match status" value="1"/>
</dbReference>
<dbReference type="AlphaFoldDB" id="A0A160MCX4"/>
<gene>
    <name evidence="3" type="ORF">A361_17230</name>
</gene>
<evidence type="ECO:0000313" key="3">
    <source>
        <dbReference type="EMBL" id="AND40820.1"/>
    </source>
</evidence>